<dbReference type="PANTHER" id="PTHR43833">
    <property type="entry name" value="POTASSIUM CHANNEL PROTEIN 2-RELATED-RELATED"/>
    <property type="match status" value="1"/>
</dbReference>
<protein>
    <submittedName>
        <fullName evidence="3">TrkA family potassium uptake protein</fullName>
    </submittedName>
</protein>
<dbReference type="GO" id="GO:0006813">
    <property type="term" value="P:potassium ion transport"/>
    <property type="evidence" value="ECO:0007669"/>
    <property type="project" value="InterPro"/>
</dbReference>
<dbReference type="PANTHER" id="PTHR43833:SF7">
    <property type="entry name" value="KTR SYSTEM POTASSIUM UPTAKE PROTEIN C"/>
    <property type="match status" value="1"/>
</dbReference>
<evidence type="ECO:0000259" key="2">
    <source>
        <dbReference type="PROSITE" id="PS51202"/>
    </source>
</evidence>
<dbReference type="Gene3D" id="3.30.70.1450">
    <property type="entry name" value="Regulator of K+ conductance, C-terminal domain"/>
    <property type="match status" value="1"/>
</dbReference>
<name>A0A7X1AYR1_9BACT</name>
<dbReference type="SUPFAM" id="SSF51735">
    <property type="entry name" value="NAD(P)-binding Rossmann-fold domains"/>
    <property type="match status" value="1"/>
</dbReference>
<evidence type="ECO:0000313" key="4">
    <source>
        <dbReference type="Proteomes" id="UP000525652"/>
    </source>
</evidence>
<evidence type="ECO:0000313" key="3">
    <source>
        <dbReference type="EMBL" id="MBC2602244.1"/>
    </source>
</evidence>
<dbReference type="GO" id="GO:0008324">
    <property type="term" value="F:monoatomic cation transmembrane transporter activity"/>
    <property type="evidence" value="ECO:0007669"/>
    <property type="project" value="InterPro"/>
</dbReference>
<dbReference type="PROSITE" id="PS51201">
    <property type="entry name" value="RCK_N"/>
    <property type="match status" value="1"/>
</dbReference>
<comment type="caution">
    <text evidence="3">The sequence shown here is derived from an EMBL/GenBank/DDBJ whole genome shotgun (WGS) entry which is preliminary data.</text>
</comment>
<feature type="domain" description="RCK C-terminal" evidence="2">
    <location>
        <begin position="136"/>
        <end position="223"/>
    </location>
</feature>
<reference evidence="3 4" key="1">
    <citation type="submission" date="2020-07" db="EMBL/GenBank/DDBJ databases">
        <authorList>
            <person name="Feng X."/>
        </authorList>
    </citation>
    <scope>NUCLEOTIDE SEQUENCE [LARGE SCALE GENOMIC DNA]</scope>
    <source>
        <strain evidence="3 4">JCM14086</strain>
    </source>
</reference>
<proteinExistence type="predicted"/>
<accession>A0A7X1AYR1</accession>
<dbReference type="InterPro" id="IPR036291">
    <property type="entry name" value="NAD(P)-bd_dom_sf"/>
</dbReference>
<dbReference type="InterPro" id="IPR036721">
    <property type="entry name" value="RCK_C_sf"/>
</dbReference>
<dbReference type="InterPro" id="IPR006037">
    <property type="entry name" value="RCK_C"/>
</dbReference>
<dbReference type="Proteomes" id="UP000525652">
    <property type="component" value="Unassembled WGS sequence"/>
</dbReference>
<sequence>MTMKFAVIGLGQFGYHLAIELASEGHEVIAVDILERQIDAIRDQVAHAVIADATDSKAMEQLSLHDLDGVCVTTGENLATSLEITGILQEMGIGKLYCRVLSPMHERILRLMKVEHIVQAEALAASQLAKRMGIRGATRHFSLTEEFSIVELEVPPFFVGKKLSEADLRGKYGINLVTVKRPVPDKDHEMLGIPSPDHVFQENEALVVFGLEEAIKAFSGRKR</sequence>
<dbReference type="Pfam" id="PF02080">
    <property type="entry name" value="TrkA_C"/>
    <property type="match status" value="1"/>
</dbReference>
<feature type="domain" description="RCK N-terminal" evidence="1">
    <location>
        <begin position="2"/>
        <end position="118"/>
    </location>
</feature>
<evidence type="ECO:0000259" key="1">
    <source>
        <dbReference type="PROSITE" id="PS51201"/>
    </source>
</evidence>
<dbReference type="Pfam" id="PF02254">
    <property type="entry name" value="TrkA_N"/>
    <property type="match status" value="1"/>
</dbReference>
<organism evidence="3 4">
    <name type="scientific">Puniceicoccus vermicola</name>
    <dbReference type="NCBI Taxonomy" id="388746"/>
    <lineage>
        <taxon>Bacteria</taxon>
        <taxon>Pseudomonadati</taxon>
        <taxon>Verrucomicrobiota</taxon>
        <taxon>Opitutia</taxon>
        <taxon>Puniceicoccales</taxon>
        <taxon>Puniceicoccaceae</taxon>
        <taxon>Puniceicoccus</taxon>
    </lineage>
</organism>
<keyword evidence="4" id="KW-1185">Reference proteome</keyword>
<dbReference type="RefSeq" id="WP_185692941.1">
    <property type="nucleotide sequence ID" value="NZ_JACHVA010000083.1"/>
</dbReference>
<gene>
    <name evidence="3" type="ORF">H5P30_10690</name>
</gene>
<dbReference type="SUPFAM" id="SSF116726">
    <property type="entry name" value="TrkA C-terminal domain-like"/>
    <property type="match status" value="1"/>
</dbReference>
<dbReference type="AlphaFoldDB" id="A0A7X1AYR1"/>
<dbReference type="EMBL" id="JACHVA010000083">
    <property type="protein sequence ID" value="MBC2602244.1"/>
    <property type="molecule type" value="Genomic_DNA"/>
</dbReference>
<dbReference type="PROSITE" id="PS51202">
    <property type="entry name" value="RCK_C"/>
    <property type="match status" value="1"/>
</dbReference>
<dbReference type="Gene3D" id="3.40.50.720">
    <property type="entry name" value="NAD(P)-binding Rossmann-like Domain"/>
    <property type="match status" value="1"/>
</dbReference>
<dbReference type="InterPro" id="IPR050721">
    <property type="entry name" value="Trk_Ktr_HKT_K-transport"/>
</dbReference>
<dbReference type="InterPro" id="IPR003148">
    <property type="entry name" value="RCK_N"/>
</dbReference>